<feature type="region of interest" description="Disordered" evidence="2">
    <location>
        <begin position="428"/>
        <end position="451"/>
    </location>
</feature>
<reference evidence="7" key="1">
    <citation type="journal article" date="2019" name="Int. J. Syst. Evol. Microbiol.">
        <title>The Global Catalogue of Microorganisms (GCM) 10K type strain sequencing project: providing services to taxonomists for standard genome sequencing and annotation.</title>
        <authorList>
            <consortium name="The Broad Institute Genomics Platform"/>
            <consortium name="The Broad Institute Genome Sequencing Center for Infectious Disease"/>
            <person name="Wu L."/>
            <person name="Ma J."/>
        </authorList>
    </citation>
    <scope>NUCLEOTIDE SEQUENCE [LARGE SCALE GENOMIC DNA]</scope>
    <source>
        <strain evidence="7">CCUG 58411</strain>
    </source>
</reference>
<dbReference type="InterPro" id="IPR006143">
    <property type="entry name" value="RND_pump_MFP"/>
</dbReference>
<feature type="domain" description="YknX-like beta-barrel" evidence="5">
    <location>
        <begin position="210"/>
        <end position="285"/>
    </location>
</feature>
<comment type="similarity">
    <text evidence="1">Belongs to the membrane fusion protein (MFP) (TC 8.A.1) family.</text>
</comment>
<dbReference type="NCBIfam" id="TIGR01730">
    <property type="entry name" value="RND_mfp"/>
    <property type="match status" value="1"/>
</dbReference>
<dbReference type="InterPro" id="IPR058636">
    <property type="entry name" value="Beta-barrel_YknX"/>
</dbReference>
<name>A0ABW3PA25_9PROT</name>
<evidence type="ECO:0000259" key="4">
    <source>
        <dbReference type="Pfam" id="PF25917"/>
    </source>
</evidence>
<evidence type="ECO:0000256" key="2">
    <source>
        <dbReference type="SAM" id="MobiDB-lite"/>
    </source>
</evidence>
<feature type="domain" description="Multidrug resistance protein MdtA-like alpha-helical hairpin" evidence="3">
    <location>
        <begin position="107"/>
        <end position="170"/>
    </location>
</feature>
<dbReference type="Pfam" id="PF25876">
    <property type="entry name" value="HH_MFP_RND"/>
    <property type="match status" value="1"/>
</dbReference>
<dbReference type="RefSeq" id="WP_379034662.1">
    <property type="nucleotide sequence ID" value="NZ_JBHTLN010000002.1"/>
</dbReference>
<keyword evidence="7" id="KW-1185">Reference proteome</keyword>
<dbReference type="Gene3D" id="2.40.50.100">
    <property type="match status" value="1"/>
</dbReference>
<feature type="compositionally biased region" description="Basic and acidic residues" evidence="2">
    <location>
        <begin position="305"/>
        <end position="330"/>
    </location>
</feature>
<evidence type="ECO:0000313" key="6">
    <source>
        <dbReference type="EMBL" id="MFD1123199.1"/>
    </source>
</evidence>
<feature type="region of interest" description="Disordered" evidence="2">
    <location>
        <begin position="305"/>
        <end position="389"/>
    </location>
</feature>
<comment type="caution">
    <text evidence="6">The sequence shown here is derived from an EMBL/GenBank/DDBJ whole genome shotgun (WGS) entry which is preliminary data.</text>
</comment>
<dbReference type="Gene3D" id="2.40.420.20">
    <property type="match status" value="1"/>
</dbReference>
<accession>A0ABW3PA25</accession>
<dbReference type="InterPro" id="IPR058625">
    <property type="entry name" value="MdtA-like_BSH"/>
</dbReference>
<evidence type="ECO:0000259" key="3">
    <source>
        <dbReference type="Pfam" id="PF25876"/>
    </source>
</evidence>
<dbReference type="PANTHER" id="PTHR30469">
    <property type="entry name" value="MULTIDRUG RESISTANCE PROTEIN MDTA"/>
    <property type="match status" value="1"/>
</dbReference>
<proteinExistence type="inferred from homology"/>
<sequence length="451" mass="49083">MKLLKKIVVFVLLAAAATGAYYYYQKTHQPKPEDLYRLDEVTRGDIEQSVSANGTLNPVSLISVGTQVSGIVRKLYVDFNDQVKKDQVLLELDSALFNAQIVQSQNSVRNNQASVELAVANEKRMRELYEQDFVSKQELDTAVQVMKSAKAQLESARGLLARDQTNLNFTIIRSPVSGVVINRVVDVGQTVAASFQTPTLIQIAQDLANMQIDTSFAEADIGKIKVGQKVSFNVDAFPNRNFEGLVKQVRLNSTNTSNVVTYNVVVSVDNQDLTLLPGMTAYVNIAVEHVKQTMLVPNAALRYKPKQDADAGKDDKQKENAGDKKDEAAVEKNGPGGEKRGERGGRRGENGGGEGRWSRGGAGRGDGGGGEGRGERRGKRPGGGNMGKVYVLREGKPTMVRVRVGITDGRSTEIHSRDLAVGDKIIVSELQPDNQQKPGGNNNNARGPRMF</sequence>
<dbReference type="Gene3D" id="2.40.30.170">
    <property type="match status" value="1"/>
</dbReference>
<evidence type="ECO:0000259" key="5">
    <source>
        <dbReference type="Pfam" id="PF25990"/>
    </source>
</evidence>
<protein>
    <submittedName>
        <fullName evidence="6">Efflux RND transporter periplasmic adaptor subunit</fullName>
    </submittedName>
</protein>
<dbReference type="Pfam" id="PF25917">
    <property type="entry name" value="BSH_RND"/>
    <property type="match status" value="1"/>
</dbReference>
<feature type="compositionally biased region" description="Basic and acidic residues" evidence="2">
    <location>
        <begin position="337"/>
        <end position="349"/>
    </location>
</feature>
<feature type="compositionally biased region" description="Gly residues" evidence="2">
    <location>
        <begin position="350"/>
        <end position="371"/>
    </location>
</feature>
<gene>
    <name evidence="6" type="ORF">ACFQ2T_11830</name>
</gene>
<dbReference type="Pfam" id="PF25990">
    <property type="entry name" value="Beta-barrel_YknX"/>
    <property type="match status" value="1"/>
</dbReference>
<organism evidence="6 7">
    <name type="scientific">Methylophilus flavus</name>
    <dbReference type="NCBI Taxonomy" id="640084"/>
    <lineage>
        <taxon>Bacteria</taxon>
        <taxon>Pseudomonadati</taxon>
        <taxon>Pseudomonadota</taxon>
        <taxon>Betaproteobacteria</taxon>
        <taxon>Nitrosomonadales</taxon>
        <taxon>Methylophilaceae</taxon>
        <taxon>Methylophilus</taxon>
    </lineage>
</organism>
<evidence type="ECO:0000313" key="7">
    <source>
        <dbReference type="Proteomes" id="UP001597206"/>
    </source>
</evidence>
<dbReference type="PANTHER" id="PTHR30469:SF33">
    <property type="entry name" value="SLR1207 PROTEIN"/>
    <property type="match status" value="1"/>
</dbReference>
<dbReference type="Proteomes" id="UP001597206">
    <property type="component" value="Unassembled WGS sequence"/>
</dbReference>
<dbReference type="InterPro" id="IPR058624">
    <property type="entry name" value="MdtA-like_HH"/>
</dbReference>
<feature type="domain" description="Multidrug resistance protein MdtA-like barrel-sandwich hybrid" evidence="4">
    <location>
        <begin position="62"/>
        <end position="200"/>
    </location>
</feature>
<dbReference type="Gene3D" id="1.10.287.470">
    <property type="entry name" value="Helix hairpin bin"/>
    <property type="match status" value="1"/>
</dbReference>
<evidence type="ECO:0000256" key="1">
    <source>
        <dbReference type="ARBA" id="ARBA00009477"/>
    </source>
</evidence>
<dbReference type="SUPFAM" id="SSF111369">
    <property type="entry name" value="HlyD-like secretion proteins"/>
    <property type="match status" value="1"/>
</dbReference>
<dbReference type="EMBL" id="JBHTLN010000002">
    <property type="protein sequence ID" value="MFD1123199.1"/>
    <property type="molecule type" value="Genomic_DNA"/>
</dbReference>